<sequence>MFTVQGRRRPDAGGGEAEERADAGGWCGESGFAVSTGSGAPSGALAQRDSVEKELMERARSGDREAFGELVRMHRARALGWAGSLTRDAHMAEEIVDDLRQA</sequence>
<evidence type="ECO:0000313" key="2">
    <source>
        <dbReference type="EMBL" id="AFH60394.1"/>
    </source>
</evidence>
<gene>
    <name evidence="2" type="ORF">B2K_06605</name>
</gene>
<proteinExistence type="predicted"/>
<dbReference type="AlphaFoldDB" id="I0BDE7"/>
<dbReference type="InterPro" id="IPR013325">
    <property type="entry name" value="RNA_pol_sigma_r2"/>
</dbReference>
<dbReference type="PATRIC" id="fig|997761.3.peg.1306"/>
<dbReference type="GO" id="GO:0003700">
    <property type="term" value="F:DNA-binding transcription factor activity"/>
    <property type="evidence" value="ECO:0007669"/>
    <property type="project" value="InterPro"/>
</dbReference>
<evidence type="ECO:0000256" key="1">
    <source>
        <dbReference type="SAM" id="MobiDB-lite"/>
    </source>
</evidence>
<dbReference type="SUPFAM" id="SSF88946">
    <property type="entry name" value="Sigma2 domain of RNA polymerase sigma factors"/>
    <property type="match status" value="1"/>
</dbReference>
<reference evidence="2 3" key="1">
    <citation type="submission" date="2013-06" db="EMBL/GenBank/DDBJ databases">
        <title>Complete genome sequence of Paenibacillus mucilaginosus K02.</title>
        <authorList>
            <person name="Xiao B."/>
            <person name="Sun L."/>
            <person name="Xiao L."/>
            <person name="Lian B."/>
        </authorList>
    </citation>
    <scope>NUCLEOTIDE SEQUENCE [LARGE SCALE GENOMIC DNA]</scope>
    <source>
        <strain evidence="2 3">K02</strain>
    </source>
</reference>
<dbReference type="Proteomes" id="UP000007392">
    <property type="component" value="Chromosome"/>
</dbReference>
<dbReference type="OrthoDB" id="1706725at2"/>
<name>I0BDE7_9BACL</name>
<dbReference type="KEGG" id="pmw:B2K_06605"/>
<feature type="compositionally biased region" description="Basic and acidic residues" evidence="1">
    <location>
        <begin position="49"/>
        <end position="59"/>
    </location>
</feature>
<feature type="region of interest" description="Disordered" evidence="1">
    <location>
        <begin position="1"/>
        <end position="59"/>
    </location>
</feature>
<evidence type="ECO:0000313" key="3">
    <source>
        <dbReference type="Proteomes" id="UP000007392"/>
    </source>
</evidence>
<protein>
    <submittedName>
        <fullName evidence="2">RNA polymerase subunit sigma-24</fullName>
    </submittedName>
</protein>
<accession>I0BDE7</accession>
<dbReference type="Gene3D" id="1.10.1740.10">
    <property type="match status" value="1"/>
</dbReference>
<dbReference type="GO" id="GO:0006352">
    <property type="term" value="P:DNA-templated transcription initiation"/>
    <property type="evidence" value="ECO:0007669"/>
    <property type="project" value="InterPro"/>
</dbReference>
<dbReference type="HOGENOM" id="CLU_2274577_0_0_9"/>
<organism evidence="2 3">
    <name type="scientific">Paenibacillus mucilaginosus K02</name>
    <dbReference type="NCBI Taxonomy" id="997761"/>
    <lineage>
        <taxon>Bacteria</taxon>
        <taxon>Bacillati</taxon>
        <taxon>Bacillota</taxon>
        <taxon>Bacilli</taxon>
        <taxon>Bacillales</taxon>
        <taxon>Paenibacillaceae</taxon>
        <taxon>Paenibacillus</taxon>
    </lineage>
</organism>
<dbReference type="EMBL" id="CP003422">
    <property type="protein sequence ID" value="AFH60394.1"/>
    <property type="molecule type" value="Genomic_DNA"/>
</dbReference>